<dbReference type="InterPro" id="IPR017467">
    <property type="entry name" value="CHP03016_PEP-CTERM"/>
</dbReference>
<accession>A0A3S3T086</accession>
<dbReference type="Pfam" id="PF10082">
    <property type="entry name" value="BBP2_2"/>
    <property type="match status" value="1"/>
</dbReference>
<dbReference type="InterPro" id="IPR018759">
    <property type="entry name" value="BBP2_2"/>
</dbReference>
<reference evidence="2 3" key="1">
    <citation type="submission" date="2018-11" db="EMBL/GenBank/DDBJ databases">
        <title>Photobacterium sp. BEI247 sp. nov., a marine bacterium isolated from Yongle Blue Hole in the South China Sea.</title>
        <authorList>
            <person name="Wang X."/>
        </authorList>
    </citation>
    <scope>NUCLEOTIDE SEQUENCE [LARGE SCALE GENOMIC DNA]</scope>
    <source>
        <strain evidence="3">BEI247</strain>
    </source>
</reference>
<gene>
    <name evidence="2" type="ORF">EDI28_07280</name>
</gene>
<evidence type="ECO:0000313" key="2">
    <source>
        <dbReference type="EMBL" id="RWX56084.1"/>
    </source>
</evidence>
<dbReference type="NCBIfam" id="TIGR03016">
    <property type="entry name" value="pepcterm_hypo_1"/>
    <property type="match status" value="1"/>
</dbReference>
<feature type="signal peptide" evidence="1">
    <location>
        <begin position="1"/>
        <end position="32"/>
    </location>
</feature>
<protein>
    <submittedName>
        <fullName evidence="2">TIGR03016 family PEP-CTERM system-associated outer membrane protein</fullName>
    </submittedName>
</protein>
<dbReference type="AlphaFoldDB" id="A0A3S3T086"/>
<dbReference type="OrthoDB" id="5750656at2"/>
<sequence length="491" mass="55977">MSMDMGMTIQKRANHKRWLLSGMVLMTARCLAAGVEFHPYVGGGFTYTDNIDRVSEGQQGSLISDISAGISTDIQGVDGTVDLDYELNQLIYSHDSNNNETYQTLSFAADKGINRTGFRINADASIENIARAVDQNANADILSGDTIENKDASLGVNYHSNPRSKIDLSAKAYTDIVNNEDDIGNYNGYGAEFSFANGSTVKKVFWKIDGSYQYKESRDNEDDTAFTLFRQDFGLQTLSGWVPFIRLNFEDYEGTTDADSADSLSWGPGLKYFWTKRSYLELSYNFSEDDNNPDFWAGAVNINPTPRTRLFVSYDKRFFGDAYEALLSHRSRRVNNSIRYTEEAVSFDRDLFTTGSSVEEISLSRRLEWSSALTGRRTEYELTIYRDERESLDVDAEEQNDEVDGIGIAVRHRLSRRFSVAGSFDYEYYQFTGRTLPTQNDYYRVYELEGQYQLNRHLSTSLGFKHNNKSSSFEPNSYDETRIFIDLRMQL</sequence>
<keyword evidence="1" id="KW-0732">Signal</keyword>
<proteinExistence type="predicted"/>
<keyword evidence="3" id="KW-1185">Reference proteome</keyword>
<evidence type="ECO:0000256" key="1">
    <source>
        <dbReference type="SAM" id="SignalP"/>
    </source>
</evidence>
<dbReference type="Proteomes" id="UP000287563">
    <property type="component" value="Unassembled WGS sequence"/>
</dbReference>
<dbReference type="EMBL" id="RJLM01000002">
    <property type="protein sequence ID" value="RWX56084.1"/>
    <property type="molecule type" value="Genomic_DNA"/>
</dbReference>
<dbReference type="SUPFAM" id="SSF56935">
    <property type="entry name" value="Porins"/>
    <property type="match status" value="1"/>
</dbReference>
<evidence type="ECO:0000313" key="3">
    <source>
        <dbReference type="Proteomes" id="UP000287563"/>
    </source>
</evidence>
<feature type="chain" id="PRO_5018602823" evidence="1">
    <location>
        <begin position="33"/>
        <end position="491"/>
    </location>
</feature>
<name>A0A3S3T086_9GAMM</name>
<comment type="caution">
    <text evidence="2">The sequence shown here is derived from an EMBL/GenBank/DDBJ whole genome shotgun (WGS) entry which is preliminary data.</text>
</comment>
<organism evidence="2 3">
    <name type="scientific">Photobacterium chitinilyticum</name>
    <dbReference type="NCBI Taxonomy" id="2485123"/>
    <lineage>
        <taxon>Bacteria</taxon>
        <taxon>Pseudomonadati</taxon>
        <taxon>Pseudomonadota</taxon>
        <taxon>Gammaproteobacteria</taxon>
        <taxon>Vibrionales</taxon>
        <taxon>Vibrionaceae</taxon>
        <taxon>Photobacterium</taxon>
    </lineage>
</organism>